<evidence type="ECO:0000313" key="11">
    <source>
        <dbReference type="Proteomes" id="UP000380867"/>
    </source>
</evidence>
<keyword evidence="5 7" id="KW-0472">Membrane</keyword>
<feature type="transmembrane region" description="Helical" evidence="7">
    <location>
        <begin position="267"/>
        <end position="284"/>
    </location>
</feature>
<feature type="domain" description="Cell wall-active antibiotics response LiaF-like C-terminal" evidence="9">
    <location>
        <begin position="305"/>
        <end position="399"/>
    </location>
</feature>
<dbReference type="OrthoDB" id="7359894at2"/>
<evidence type="ECO:0000256" key="1">
    <source>
        <dbReference type="ARBA" id="ARBA00004162"/>
    </source>
</evidence>
<keyword evidence="4 7" id="KW-1133">Transmembrane helix</keyword>
<dbReference type="Proteomes" id="UP000380867">
    <property type="component" value="Unassembled WGS sequence"/>
</dbReference>
<evidence type="ECO:0000259" key="9">
    <source>
        <dbReference type="Pfam" id="PF09922"/>
    </source>
</evidence>
<evidence type="ECO:0000256" key="5">
    <source>
        <dbReference type="ARBA" id="ARBA00023136"/>
    </source>
</evidence>
<organism evidence="10 11">
    <name type="scientific">Aeromicrobium ginsengisoli</name>
    <dbReference type="NCBI Taxonomy" id="363867"/>
    <lineage>
        <taxon>Bacteria</taxon>
        <taxon>Bacillati</taxon>
        <taxon>Actinomycetota</taxon>
        <taxon>Actinomycetes</taxon>
        <taxon>Propionibacteriales</taxon>
        <taxon>Nocardioidaceae</taxon>
        <taxon>Aeromicrobium</taxon>
    </lineage>
</organism>
<dbReference type="InterPro" id="IPR052027">
    <property type="entry name" value="PspC"/>
</dbReference>
<name>A0A5M4FDX2_9ACTN</name>
<feature type="region of interest" description="Disordered" evidence="6">
    <location>
        <begin position="1"/>
        <end position="23"/>
    </location>
</feature>
<dbReference type="PANTHER" id="PTHR33885:SF3">
    <property type="entry name" value="PHAGE SHOCK PROTEIN C"/>
    <property type="match status" value="1"/>
</dbReference>
<feature type="transmembrane region" description="Helical" evidence="7">
    <location>
        <begin position="240"/>
        <end position="260"/>
    </location>
</feature>
<reference evidence="10" key="1">
    <citation type="submission" date="2019-09" db="EMBL/GenBank/DDBJ databases">
        <authorList>
            <person name="Li J."/>
        </authorList>
    </citation>
    <scope>NUCLEOTIDE SEQUENCE [LARGE SCALE GENOMIC DNA]</scope>
    <source>
        <strain evidence="10">JCM 14732</strain>
    </source>
</reference>
<feature type="transmembrane region" description="Helical" evidence="7">
    <location>
        <begin position="63"/>
        <end position="90"/>
    </location>
</feature>
<dbReference type="Pfam" id="PF09922">
    <property type="entry name" value="LiaF-like_C"/>
    <property type="match status" value="1"/>
</dbReference>
<accession>A0A5M4FDX2</accession>
<dbReference type="AlphaFoldDB" id="A0A5M4FDX2"/>
<dbReference type="EMBL" id="SDPQ02000002">
    <property type="protein sequence ID" value="KAA1397418.1"/>
    <property type="molecule type" value="Genomic_DNA"/>
</dbReference>
<dbReference type="GO" id="GO:0005886">
    <property type="term" value="C:plasma membrane"/>
    <property type="evidence" value="ECO:0007669"/>
    <property type="project" value="UniProtKB-SubCell"/>
</dbReference>
<comment type="subcellular location">
    <subcellularLocation>
        <location evidence="1">Cell membrane</location>
        <topology evidence="1">Single-pass membrane protein</topology>
    </subcellularLocation>
</comment>
<protein>
    <submittedName>
        <fullName evidence="10">PspC domain-containing protein</fullName>
    </submittedName>
</protein>
<proteinExistence type="predicted"/>
<dbReference type="InterPro" id="IPR024425">
    <property type="entry name" value="LiaF-like_C"/>
</dbReference>
<evidence type="ECO:0000256" key="3">
    <source>
        <dbReference type="ARBA" id="ARBA00022692"/>
    </source>
</evidence>
<evidence type="ECO:0000256" key="2">
    <source>
        <dbReference type="ARBA" id="ARBA00022475"/>
    </source>
</evidence>
<dbReference type="PANTHER" id="PTHR33885">
    <property type="entry name" value="PHAGE SHOCK PROTEIN C"/>
    <property type="match status" value="1"/>
</dbReference>
<dbReference type="InterPro" id="IPR007168">
    <property type="entry name" value="Phageshock_PspC_N"/>
</dbReference>
<keyword evidence="2" id="KW-1003">Cell membrane</keyword>
<feature type="transmembrane region" description="Helical" evidence="7">
    <location>
        <begin position="135"/>
        <end position="154"/>
    </location>
</feature>
<comment type="caution">
    <text evidence="10">The sequence shown here is derived from an EMBL/GenBank/DDBJ whole genome shotgun (WGS) entry which is preliminary data.</text>
</comment>
<keyword evidence="3 7" id="KW-0812">Transmembrane</keyword>
<evidence type="ECO:0000256" key="6">
    <source>
        <dbReference type="SAM" id="MobiDB-lite"/>
    </source>
</evidence>
<evidence type="ECO:0000256" key="4">
    <source>
        <dbReference type="ARBA" id="ARBA00022989"/>
    </source>
</evidence>
<keyword evidence="11" id="KW-1185">Reference proteome</keyword>
<gene>
    <name evidence="10" type="ORF">ESP70_008510</name>
</gene>
<feature type="transmembrane region" description="Helical" evidence="7">
    <location>
        <begin position="211"/>
        <end position="234"/>
    </location>
</feature>
<feature type="domain" description="Phage shock protein PspC N-terminal" evidence="8">
    <location>
        <begin position="38"/>
        <end position="93"/>
    </location>
</feature>
<sequence>MCRRAALGHDGGMNAEDTRTLPPDGDFDPHRIRTITDMKRSKDDRIVGGVCAGAAKYLNIDPVIVRVIIAVLTIAGFAGIIIYAAAWFLLPAEGDDKSVAADWFKLDKNEEQVRVAGLVGAVVLAVVAVVGDGGWFWGGAPWVLVPIAFVYYLIVVRPRRRRQAETDLATQYAPPGVDPADESLRGPEFAAAKAGLVANQKYAKAKRERSWTLTLLTLSVAAIAVASTGIYNAYHDSPHWTTYVAVALGVVALGLLVSTLWGHGGPLIAVGVLLAITLAIGSVVPSGPIGTQAPTLATAADVRGHYKHGIGELKLDLTEVSNPQALLGRTVEIESGIGDTTITVPKGLNVTIKADVDAGEIRLFDRKVDGTDTQLDYVATGTGPALTIDVHHRLGGIEVIRR</sequence>
<evidence type="ECO:0000259" key="8">
    <source>
        <dbReference type="Pfam" id="PF04024"/>
    </source>
</evidence>
<evidence type="ECO:0000256" key="7">
    <source>
        <dbReference type="SAM" id="Phobius"/>
    </source>
</evidence>
<dbReference type="Pfam" id="PF04024">
    <property type="entry name" value="PspC"/>
    <property type="match status" value="1"/>
</dbReference>
<evidence type="ECO:0000313" key="10">
    <source>
        <dbReference type="EMBL" id="KAA1397418.1"/>
    </source>
</evidence>